<dbReference type="PANTHER" id="PTHR30111">
    <property type="entry name" value="33 KDA CHAPERONIN"/>
    <property type="match status" value="1"/>
</dbReference>
<dbReference type="SUPFAM" id="SSF64397">
    <property type="entry name" value="Hsp33 domain"/>
    <property type="match status" value="1"/>
</dbReference>
<feature type="disulfide bond" description="Redox-active" evidence="6">
    <location>
        <begin position="298"/>
        <end position="301"/>
    </location>
</feature>
<evidence type="ECO:0000313" key="8">
    <source>
        <dbReference type="Proteomes" id="UP001204320"/>
    </source>
</evidence>
<dbReference type="RefSeq" id="WP_258499795.1">
    <property type="nucleotide sequence ID" value="NZ_JANSKA010000010.1"/>
</dbReference>
<keyword evidence="8" id="KW-1185">Reference proteome</keyword>
<comment type="similarity">
    <text evidence="6">Belongs to the HSP33 family.</text>
</comment>
<dbReference type="PANTHER" id="PTHR30111:SF1">
    <property type="entry name" value="33 KDA CHAPERONIN"/>
    <property type="match status" value="1"/>
</dbReference>
<protein>
    <recommendedName>
        <fullName evidence="6">33 kDa chaperonin</fullName>
    </recommendedName>
    <alternativeName>
        <fullName evidence="6">Heat shock protein 33 homolog</fullName>
        <shortName evidence="6">HSP33</shortName>
    </alternativeName>
</protein>
<keyword evidence="3 6" id="KW-1015">Disulfide bond</keyword>
<dbReference type="NCBIfam" id="NF001033">
    <property type="entry name" value="PRK00114.1"/>
    <property type="match status" value="1"/>
</dbReference>
<dbReference type="Gene3D" id="3.90.1280.10">
    <property type="entry name" value="HSP33 redox switch-like"/>
    <property type="match status" value="1"/>
</dbReference>
<evidence type="ECO:0000313" key="7">
    <source>
        <dbReference type="EMBL" id="MCR9037401.1"/>
    </source>
</evidence>
<keyword evidence="4 6" id="KW-0143">Chaperone</keyword>
<dbReference type="InterPro" id="IPR016153">
    <property type="entry name" value="Heat_shock_Hsp33_N"/>
</dbReference>
<evidence type="ECO:0000256" key="3">
    <source>
        <dbReference type="ARBA" id="ARBA00023157"/>
    </source>
</evidence>
<feature type="disulfide bond" description="Redox-active" evidence="6">
    <location>
        <begin position="265"/>
        <end position="267"/>
    </location>
</feature>
<dbReference type="Gene3D" id="3.55.30.10">
    <property type="entry name" value="Hsp33 domain"/>
    <property type="match status" value="1"/>
</dbReference>
<comment type="function">
    <text evidence="6">Redox regulated molecular chaperone. Protects both thermally unfolding and oxidatively damaged proteins from irreversible aggregation. Plays an important role in the bacterial defense system toward oxidative stress.</text>
</comment>
<dbReference type="EMBL" id="JANSKA010000010">
    <property type="protein sequence ID" value="MCR9037401.1"/>
    <property type="molecule type" value="Genomic_DNA"/>
</dbReference>
<dbReference type="Pfam" id="PF01430">
    <property type="entry name" value="HSP33"/>
    <property type="match status" value="1"/>
</dbReference>
<dbReference type="InterPro" id="IPR000397">
    <property type="entry name" value="Heat_shock_Hsp33"/>
</dbReference>
<name>A0ABT1ZB09_9ACTN</name>
<dbReference type="InterPro" id="IPR016154">
    <property type="entry name" value="Heat_shock_Hsp33_C"/>
</dbReference>
<gene>
    <name evidence="6 7" type="primary">hslO</name>
    <name evidence="7" type="ORF">NVS32_10645</name>
</gene>
<proteinExistence type="inferred from homology"/>
<keyword evidence="1 6" id="KW-0963">Cytoplasm</keyword>
<organism evidence="7 8">
    <name type="scientific">Tractidigestivibacter montrealensis</name>
    <dbReference type="NCBI Taxonomy" id="2972466"/>
    <lineage>
        <taxon>Bacteria</taxon>
        <taxon>Bacillati</taxon>
        <taxon>Actinomycetota</taxon>
        <taxon>Coriobacteriia</taxon>
        <taxon>Coriobacteriales</taxon>
        <taxon>Atopobiaceae</taxon>
        <taxon>Tractidigestivibacter</taxon>
    </lineage>
</organism>
<dbReference type="HAMAP" id="MF_00117">
    <property type="entry name" value="HslO"/>
    <property type="match status" value="1"/>
</dbReference>
<evidence type="ECO:0000256" key="6">
    <source>
        <dbReference type="HAMAP-Rule" id="MF_00117"/>
    </source>
</evidence>
<dbReference type="CDD" id="cd00498">
    <property type="entry name" value="Hsp33"/>
    <property type="match status" value="1"/>
</dbReference>
<keyword evidence="2 6" id="KW-0862">Zinc</keyword>
<dbReference type="Proteomes" id="UP001204320">
    <property type="component" value="Unassembled WGS sequence"/>
</dbReference>
<comment type="subcellular location">
    <subcellularLocation>
        <location evidence="6">Cytoplasm</location>
    </subcellularLocation>
</comment>
<evidence type="ECO:0000256" key="1">
    <source>
        <dbReference type="ARBA" id="ARBA00022490"/>
    </source>
</evidence>
<dbReference type="SUPFAM" id="SSF118352">
    <property type="entry name" value="HSP33 redox switch-like"/>
    <property type="match status" value="1"/>
</dbReference>
<evidence type="ECO:0000256" key="5">
    <source>
        <dbReference type="ARBA" id="ARBA00023284"/>
    </source>
</evidence>
<comment type="caution">
    <text evidence="7">The sequence shown here is derived from an EMBL/GenBank/DDBJ whole genome shotgun (WGS) entry which is preliminary data.</text>
</comment>
<accession>A0ABT1ZB09</accession>
<sequence>MADEKNERAACESGVIDFNAEAVRLGDHIVRGTAADGQVRAFAVTARASVQELHERHQTSPVVSAALGRLLMAGMMMGAMSKNDDELITLVVRGEGPVGGLTVTANNRGQAKGFANHPHVWLPLNSAGKLSVGEAVAGENHTGTLSVVHDLPGMEPYSSEVPLVSGEIGDDLTYYFAASDQVPTSLGVGVLVDTDQSIRQAGGFIVQLMPGCEDAVVDRLEKNLAGTRSVTDLLEEGMKPTDVLRHVLDGLSYQELDVMPAEFHCGCNRERATRVVLALGRAELEDMISKDEPADVYCHFCGEHYHFEPDELRDLLR</sequence>
<evidence type="ECO:0000256" key="2">
    <source>
        <dbReference type="ARBA" id="ARBA00022833"/>
    </source>
</evidence>
<keyword evidence="5 6" id="KW-0676">Redox-active center</keyword>
<reference evidence="7 8" key="1">
    <citation type="submission" date="2022-08" db="EMBL/GenBank/DDBJ databases">
        <title>Tractidigestivibacter montrealensis type strain KD21.</title>
        <authorList>
            <person name="Diop K."/>
            <person name="Richard C."/>
            <person name="Routy B."/>
        </authorList>
    </citation>
    <scope>NUCLEOTIDE SEQUENCE [LARGE SCALE GENOMIC DNA]</scope>
    <source>
        <strain evidence="7 8">KD21</strain>
    </source>
</reference>
<evidence type="ECO:0000256" key="4">
    <source>
        <dbReference type="ARBA" id="ARBA00023186"/>
    </source>
</evidence>
<dbReference type="PIRSF" id="PIRSF005261">
    <property type="entry name" value="Heat_shock_Hsp33"/>
    <property type="match status" value="1"/>
</dbReference>
<comment type="PTM">
    <text evidence="6">Under oxidizing conditions two disulfide bonds are formed involving the reactive cysteines. Under reducing conditions zinc is bound to the reactive cysteines and the protein is inactive.</text>
</comment>